<comment type="caution">
    <text evidence="1">The sequence shown here is derived from an EMBL/GenBank/DDBJ whole genome shotgun (WGS) entry which is preliminary data.</text>
</comment>
<gene>
    <name evidence="1" type="ORF">Tcan_09719</name>
</gene>
<dbReference type="AlphaFoldDB" id="A0A0B2VA71"/>
<name>A0A0B2VA71_TOXCA</name>
<dbReference type="Proteomes" id="UP000031036">
    <property type="component" value="Unassembled WGS sequence"/>
</dbReference>
<organism evidence="1 2">
    <name type="scientific">Toxocara canis</name>
    <name type="common">Canine roundworm</name>
    <dbReference type="NCBI Taxonomy" id="6265"/>
    <lineage>
        <taxon>Eukaryota</taxon>
        <taxon>Metazoa</taxon>
        <taxon>Ecdysozoa</taxon>
        <taxon>Nematoda</taxon>
        <taxon>Chromadorea</taxon>
        <taxon>Rhabditida</taxon>
        <taxon>Spirurina</taxon>
        <taxon>Ascaridomorpha</taxon>
        <taxon>Ascaridoidea</taxon>
        <taxon>Toxocaridae</taxon>
        <taxon>Toxocara</taxon>
    </lineage>
</organism>
<proteinExistence type="predicted"/>
<keyword evidence="2" id="KW-1185">Reference proteome</keyword>
<accession>A0A0B2VA71</accession>
<protein>
    <submittedName>
        <fullName evidence="1">Uncharacterized protein</fullName>
    </submittedName>
</protein>
<evidence type="ECO:0000313" key="2">
    <source>
        <dbReference type="Proteomes" id="UP000031036"/>
    </source>
</evidence>
<sequence length="51" mass="6024">MWLLYVFKSWMRADIKKRGGLRKVFKKMRRSDLKLSDSRLLLARADGAVLV</sequence>
<reference evidence="1 2" key="1">
    <citation type="submission" date="2014-11" db="EMBL/GenBank/DDBJ databases">
        <title>Genetic blueprint of the zoonotic pathogen Toxocara canis.</title>
        <authorList>
            <person name="Zhu X.-Q."/>
            <person name="Korhonen P.K."/>
            <person name="Cai H."/>
            <person name="Young N.D."/>
            <person name="Nejsum P."/>
            <person name="von Samson-Himmelstjerna G."/>
            <person name="Boag P.R."/>
            <person name="Tan P."/>
            <person name="Li Q."/>
            <person name="Min J."/>
            <person name="Yang Y."/>
            <person name="Wang X."/>
            <person name="Fang X."/>
            <person name="Hall R.S."/>
            <person name="Hofmann A."/>
            <person name="Sternberg P.W."/>
            <person name="Jex A.R."/>
            <person name="Gasser R.B."/>
        </authorList>
    </citation>
    <scope>NUCLEOTIDE SEQUENCE [LARGE SCALE GENOMIC DNA]</scope>
    <source>
        <strain evidence="1">PN_DK_2014</strain>
    </source>
</reference>
<evidence type="ECO:0000313" key="1">
    <source>
        <dbReference type="EMBL" id="KHN80356.1"/>
    </source>
</evidence>
<dbReference type="EMBL" id="JPKZ01001747">
    <property type="protein sequence ID" value="KHN80356.1"/>
    <property type="molecule type" value="Genomic_DNA"/>
</dbReference>